<dbReference type="PANTHER" id="PTHR36842">
    <property type="entry name" value="PROTEIN TOLB HOMOLOG"/>
    <property type="match status" value="1"/>
</dbReference>
<dbReference type="PANTHER" id="PTHR36842:SF1">
    <property type="entry name" value="PROTEIN TOLB"/>
    <property type="match status" value="1"/>
</dbReference>
<evidence type="ECO:0000313" key="3">
    <source>
        <dbReference type="Proteomes" id="UP000541810"/>
    </source>
</evidence>
<keyword evidence="3" id="KW-1185">Reference proteome</keyword>
<comment type="similarity">
    <text evidence="1">Belongs to the TolB family.</text>
</comment>
<proteinExistence type="inferred from homology"/>
<gene>
    <name evidence="2" type="ORF">HNQ40_002452</name>
</gene>
<dbReference type="Pfam" id="PF07676">
    <property type="entry name" value="PD40"/>
    <property type="match status" value="3"/>
</dbReference>
<organism evidence="2 3">
    <name type="scientific">Algisphaera agarilytica</name>
    <dbReference type="NCBI Taxonomy" id="1385975"/>
    <lineage>
        <taxon>Bacteria</taxon>
        <taxon>Pseudomonadati</taxon>
        <taxon>Planctomycetota</taxon>
        <taxon>Phycisphaerae</taxon>
        <taxon>Phycisphaerales</taxon>
        <taxon>Phycisphaeraceae</taxon>
        <taxon>Algisphaera</taxon>
    </lineage>
</organism>
<reference evidence="2 3" key="1">
    <citation type="submission" date="2020-08" db="EMBL/GenBank/DDBJ databases">
        <title>Genomic Encyclopedia of Type Strains, Phase IV (KMG-IV): sequencing the most valuable type-strain genomes for metagenomic binning, comparative biology and taxonomic classification.</title>
        <authorList>
            <person name="Goeker M."/>
        </authorList>
    </citation>
    <scope>NUCLEOTIDE SEQUENCE [LARGE SCALE GENOMIC DNA]</scope>
    <source>
        <strain evidence="2 3">DSM 103725</strain>
    </source>
</reference>
<protein>
    <submittedName>
        <fullName evidence="2">Tol biopolymer transport system component</fullName>
    </submittedName>
</protein>
<dbReference type="RefSeq" id="WP_184678148.1">
    <property type="nucleotide sequence ID" value="NZ_JACHGY010000001.1"/>
</dbReference>
<dbReference type="SUPFAM" id="SSF82171">
    <property type="entry name" value="DPP6 N-terminal domain-like"/>
    <property type="match status" value="1"/>
</dbReference>
<dbReference type="InterPro" id="IPR011042">
    <property type="entry name" value="6-blade_b-propeller_TolB-like"/>
</dbReference>
<evidence type="ECO:0000256" key="1">
    <source>
        <dbReference type="ARBA" id="ARBA00009820"/>
    </source>
</evidence>
<dbReference type="EMBL" id="JACHGY010000001">
    <property type="protein sequence ID" value="MBB6430646.1"/>
    <property type="molecule type" value="Genomic_DNA"/>
</dbReference>
<dbReference type="AlphaFoldDB" id="A0A7X0H7E1"/>
<name>A0A7X0H7E1_9BACT</name>
<accession>A0A7X0H7E1</accession>
<comment type="caution">
    <text evidence="2">The sequence shown here is derived from an EMBL/GenBank/DDBJ whole genome shotgun (WGS) entry which is preliminary data.</text>
</comment>
<sequence length="488" mass="53094">MSGYETACRLLNPRLGFAVVLVAALALVGCTSKLLVTSSPSGATVTVTDPGGRLLASGPSPLLAELEFSEKNNKTYTVEVMPTTLQAERYLPGQQTIDTAGYNALEEGADKSRTLSFTLEEKPYVPVPVVEVLLTPKGKWVGVLSKTRSFKDITEAGGAVPTLIVDFGENRGIQGLAISPEGDRLVYSEAVYASPLSALDAESLSLEDQRVYTLKGANLRAINIVGGGVQHITTEDFQDMFPSFSADGERILFSSNRRGDLLGILGIKANGRSGISDIYVNHRNGMVLKPTSAADGTVAFSVVNLDPVRQIVTDQQVWTHYGPNEFPTQITRGESPAISPEGQHIAFINPDDGNLWVIDPDGSNGIQLTSGANAIMKRYRQSLSNTERMLFDANRTADLELIKPFSNPSWSPDGRYILYTSMEGTDPTGRPNEDIWMMRADGTDKQQLTTNGSSDRFPLMSPDGKEIYFLSNRGESWSIWRIPFGIQE</sequence>
<dbReference type="Gene3D" id="2.120.10.30">
    <property type="entry name" value="TolB, C-terminal domain"/>
    <property type="match status" value="2"/>
</dbReference>
<evidence type="ECO:0000313" key="2">
    <source>
        <dbReference type="EMBL" id="MBB6430646.1"/>
    </source>
</evidence>
<dbReference type="Proteomes" id="UP000541810">
    <property type="component" value="Unassembled WGS sequence"/>
</dbReference>
<dbReference type="InterPro" id="IPR011659">
    <property type="entry name" value="WD40"/>
</dbReference>